<name>A0ABT0V2Q3_9HYPH</name>
<dbReference type="InterPro" id="IPR001173">
    <property type="entry name" value="Glyco_trans_2-like"/>
</dbReference>
<keyword evidence="3" id="KW-1185">Reference proteome</keyword>
<dbReference type="InterPro" id="IPR050834">
    <property type="entry name" value="Glycosyltransf_2"/>
</dbReference>
<reference evidence="2 3" key="1">
    <citation type="submission" date="2022-06" db="EMBL/GenBank/DDBJ databases">
        <authorList>
            <person name="Sun Q."/>
        </authorList>
    </citation>
    <scope>NUCLEOTIDE SEQUENCE [LARGE SCALE GENOMIC DNA]</scope>
    <source>
        <strain evidence="2 3">S153</strain>
    </source>
</reference>
<dbReference type="Pfam" id="PF00535">
    <property type="entry name" value="Glycos_transf_2"/>
    <property type="match status" value="1"/>
</dbReference>
<gene>
    <name evidence="2" type="ORF">NBH20_03245</name>
</gene>
<evidence type="ECO:0000313" key="3">
    <source>
        <dbReference type="Proteomes" id="UP001155079"/>
    </source>
</evidence>
<dbReference type="Gene3D" id="3.90.550.10">
    <property type="entry name" value="Spore Coat Polysaccharide Biosynthesis Protein SpsA, Chain A"/>
    <property type="match status" value="1"/>
</dbReference>
<dbReference type="Proteomes" id="UP001155079">
    <property type="component" value="Unassembled WGS sequence"/>
</dbReference>
<dbReference type="SUPFAM" id="SSF53448">
    <property type="entry name" value="Nucleotide-diphospho-sugar transferases"/>
    <property type="match status" value="1"/>
</dbReference>
<comment type="caution">
    <text evidence="2">The sequence shown here is derived from an EMBL/GenBank/DDBJ whole genome shotgun (WGS) entry which is preliminary data.</text>
</comment>
<dbReference type="PANTHER" id="PTHR43685">
    <property type="entry name" value="GLYCOSYLTRANSFERASE"/>
    <property type="match status" value="1"/>
</dbReference>
<organism evidence="2 3">
    <name type="scientific">Ciceribacter sichuanensis</name>
    <dbReference type="NCBI Taxonomy" id="2949647"/>
    <lineage>
        <taxon>Bacteria</taxon>
        <taxon>Pseudomonadati</taxon>
        <taxon>Pseudomonadota</taxon>
        <taxon>Alphaproteobacteria</taxon>
        <taxon>Hyphomicrobiales</taxon>
        <taxon>Rhizobiaceae</taxon>
        <taxon>Ciceribacter</taxon>
    </lineage>
</organism>
<evidence type="ECO:0000259" key="1">
    <source>
        <dbReference type="Pfam" id="PF00535"/>
    </source>
</evidence>
<dbReference type="CDD" id="cd06433">
    <property type="entry name" value="GT_2_WfgS_like"/>
    <property type="match status" value="1"/>
</dbReference>
<dbReference type="RefSeq" id="WP_250943923.1">
    <property type="nucleotide sequence ID" value="NZ_JAMQAY010000001.1"/>
</dbReference>
<dbReference type="PANTHER" id="PTHR43685:SF11">
    <property type="entry name" value="GLYCOSYLTRANSFERASE TAGX-RELATED"/>
    <property type="match status" value="1"/>
</dbReference>
<proteinExistence type="predicted"/>
<sequence>MLTSCPNMPEANLADPLVTVAVPSYNQGRFLDQALTSVFEQNVPVEVFVLDGGSTDNSLEVISRWKDRLAGYRSHKDDGQAAAINEGIAQGQAKYVCWLNSDDWFLPGALSRLIEAAEAQRDAPMLYGRCWNHYEDTGTRQPVWVEPFSERRLALRCIISQPATLIRRTAWERAGGVDAALHMTMDYDLWWRLYKTAGAPHFINDFVAVNRVHDATKTKTQRRLHYREAIDLVRRHHGSVPLKWWIAQPYAVWWKSLMR</sequence>
<feature type="domain" description="Glycosyltransferase 2-like" evidence="1">
    <location>
        <begin position="19"/>
        <end position="142"/>
    </location>
</feature>
<accession>A0ABT0V2Q3</accession>
<protein>
    <submittedName>
        <fullName evidence="2">Glycosyltransferase</fullName>
    </submittedName>
</protein>
<dbReference type="EMBL" id="JAMQAY010000001">
    <property type="protein sequence ID" value="MCM2400154.1"/>
    <property type="molecule type" value="Genomic_DNA"/>
</dbReference>
<evidence type="ECO:0000313" key="2">
    <source>
        <dbReference type="EMBL" id="MCM2400154.1"/>
    </source>
</evidence>
<dbReference type="InterPro" id="IPR029044">
    <property type="entry name" value="Nucleotide-diphossugar_trans"/>
</dbReference>